<protein>
    <recommendedName>
        <fullName evidence="3">Nucleotidyltransferase family protein</fullName>
    </recommendedName>
</protein>
<gene>
    <name evidence="1" type="ORF">ETSY2_28750</name>
</gene>
<evidence type="ECO:0000313" key="2">
    <source>
        <dbReference type="Proteomes" id="UP000019140"/>
    </source>
</evidence>
<name>W4M2M6_9BACT</name>
<organism evidence="1 2">
    <name type="scientific">Candidatus Entotheonella gemina</name>
    <dbReference type="NCBI Taxonomy" id="1429439"/>
    <lineage>
        <taxon>Bacteria</taxon>
        <taxon>Pseudomonadati</taxon>
        <taxon>Nitrospinota/Tectimicrobiota group</taxon>
        <taxon>Candidatus Tectimicrobiota</taxon>
        <taxon>Candidatus Entotheonellia</taxon>
        <taxon>Candidatus Entotheonellales</taxon>
        <taxon>Candidatus Entotheonellaceae</taxon>
        <taxon>Candidatus Entotheonella</taxon>
    </lineage>
</organism>
<evidence type="ECO:0000313" key="1">
    <source>
        <dbReference type="EMBL" id="ETX04445.1"/>
    </source>
</evidence>
<comment type="caution">
    <text evidence="1">The sequence shown here is derived from an EMBL/GenBank/DDBJ whole genome shotgun (WGS) entry which is preliminary data.</text>
</comment>
<reference evidence="1 2" key="1">
    <citation type="journal article" date="2014" name="Nature">
        <title>An environmental bacterial taxon with a large and distinct metabolic repertoire.</title>
        <authorList>
            <person name="Wilson M.C."/>
            <person name="Mori T."/>
            <person name="Ruckert C."/>
            <person name="Uria A.R."/>
            <person name="Helf M.J."/>
            <person name="Takada K."/>
            <person name="Gernert C."/>
            <person name="Steffens U.A."/>
            <person name="Heycke N."/>
            <person name="Schmitt S."/>
            <person name="Rinke C."/>
            <person name="Helfrich E.J."/>
            <person name="Brachmann A.O."/>
            <person name="Gurgui C."/>
            <person name="Wakimoto T."/>
            <person name="Kracht M."/>
            <person name="Crusemann M."/>
            <person name="Hentschel U."/>
            <person name="Abe I."/>
            <person name="Matsunaga S."/>
            <person name="Kalinowski J."/>
            <person name="Takeyama H."/>
            <person name="Piel J."/>
        </authorList>
    </citation>
    <scope>NUCLEOTIDE SEQUENCE [LARGE SCALE GENOMIC DNA]</scope>
    <source>
        <strain evidence="2">TSY2</strain>
    </source>
</reference>
<proteinExistence type="predicted"/>
<dbReference type="InterPro" id="IPR039498">
    <property type="entry name" value="NTP_transf_5"/>
</dbReference>
<feature type="non-terminal residue" evidence="1">
    <location>
        <position position="200"/>
    </location>
</feature>
<keyword evidence="2" id="KW-1185">Reference proteome</keyword>
<accession>W4M2M6</accession>
<dbReference type="Proteomes" id="UP000019140">
    <property type="component" value="Unassembled WGS sequence"/>
</dbReference>
<dbReference type="HOGENOM" id="CLU_1374762_0_0_7"/>
<evidence type="ECO:0008006" key="3">
    <source>
        <dbReference type="Google" id="ProtNLM"/>
    </source>
</evidence>
<dbReference type="AlphaFoldDB" id="W4M2M6"/>
<sequence length="200" mass="23019">MTDIYEVCETLPRWLTAAPESQPGWSSHTWGLFCRASVIHGIAPLLYTKIGQLPWIPDQVREWLERQYTLNVRRIAKMQEELHAILASFSHHQVPIMPLKGSILGPFFYSDPGLRPMADLDFLLRPADFEAGEALFHRLGYEESFRDARHLRLIKPDNREVVETGCEHPDNPRLLEVHPWCGEDIEGAHIDLTDLMWANA</sequence>
<dbReference type="Pfam" id="PF14907">
    <property type="entry name" value="NTP_transf_5"/>
    <property type="match status" value="1"/>
</dbReference>
<dbReference type="EMBL" id="AZHX01001219">
    <property type="protein sequence ID" value="ETX04445.1"/>
    <property type="molecule type" value="Genomic_DNA"/>
</dbReference>